<accession>A0A0K6IRR8</accession>
<feature type="domain" description="Fumarase C C-terminal" evidence="3">
    <location>
        <begin position="408"/>
        <end position="460"/>
    </location>
</feature>
<dbReference type="FunFam" id="1.10.275.10:FF:000001">
    <property type="entry name" value="Fumarate hydratase, mitochondrial"/>
    <property type="match status" value="1"/>
</dbReference>
<evidence type="ECO:0000259" key="2">
    <source>
        <dbReference type="Pfam" id="PF00206"/>
    </source>
</evidence>
<dbReference type="PRINTS" id="PR00149">
    <property type="entry name" value="FUMRATELYASE"/>
</dbReference>
<dbReference type="PANTHER" id="PTHR42696:SF2">
    <property type="entry name" value="ASPARTATE AMMONIA-LYASE"/>
    <property type="match status" value="1"/>
</dbReference>
<dbReference type="FunFam" id="1.20.200.10:FF:000001">
    <property type="entry name" value="Fumarate hydratase, mitochondrial"/>
    <property type="match status" value="1"/>
</dbReference>
<dbReference type="CDD" id="cd01357">
    <property type="entry name" value="Aspartase"/>
    <property type="match status" value="1"/>
</dbReference>
<dbReference type="FunFam" id="1.10.40.30:FF:000002">
    <property type="entry name" value="Fumarate hydratase class II"/>
    <property type="match status" value="1"/>
</dbReference>
<dbReference type="PROSITE" id="PS00163">
    <property type="entry name" value="FUMARATE_LYASES"/>
    <property type="match status" value="1"/>
</dbReference>
<name>A0A0K6IRR8_9GAMM</name>
<dbReference type="Gene3D" id="1.10.40.30">
    <property type="entry name" value="Fumarase/aspartase (C-terminal domain)"/>
    <property type="match status" value="1"/>
</dbReference>
<dbReference type="InterPro" id="IPR020557">
    <property type="entry name" value="Fumarate_lyase_CS"/>
</dbReference>
<dbReference type="GO" id="GO:0006531">
    <property type="term" value="P:aspartate metabolic process"/>
    <property type="evidence" value="ECO:0007669"/>
    <property type="project" value="TreeGrafter"/>
</dbReference>
<dbReference type="Pfam" id="PF00206">
    <property type="entry name" value="Lyase_1"/>
    <property type="match status" value="1"/>
</dbReference>
<dbReference type="RefSeq" id="WP_055464223.1">
    <property type="nucleotide sequence ID" value="NZ_CYHG01000013.1"/>
</dbReference>
<sequence length="467" mass="50134">MNTRSEYDLLGNLDVPADAYYGIQTLRAAQNFSITGVPISHFPELIKALAMVKAAAARANQDFGLLDDTKADAIVYACQDLINGQYHDQFIVDVIQGGAGTSTNMNANEVIANIALTKLGHSLGDYQHLHPNDDVNRSQSTNDAYPTAACLGIQFAADNFVPSLASLKAALEEKGKEFAHVLKMGRTQLQDAVPMTLGQEFDAFAVNLGEDIDRIKEACALLCEVNLGGTAIGTGINTPEGYSAKAVEKLATISTKPLVPASNLVEATSDMGAFVFFSGILKRLAIKLSKMSNDLRLLSSGPRTGFGEIKLPEMQPGSSIMPGKVNPVIPEAMNQTAYQVMASDLAVTLAAEAGQLQLNAMEPMIIYNLLNSLKMLKQACEMLEHKCIRGIQANQEACLAHVENSIGIITALVPRIGYANSSRIARRALLSGLTVKSLILEEALLTEDELNELLKPENMIAPTRAKS</sequence>
<dbReference type="InterPro" id="IPR008948">
    <property type="entry name" value="L-Aspartase-like"/>
</dbReference>
<feature type="domain" description="Fumarate lyase N-terminal" evidence="2">
    <location>
        <begin position="11"/>
        <end position="341"/>
    </location>
</feature>
<dbReference type="GO" id="GO:0006099">
    <property type="term" value="P:tricarboxylic acid cycle"/>
    <property type="evidence" value="ECO:0007669"/>
    <property type="project" value="InterPro"/>
</dbReference>
<dbReference type="InterPro" id="IPR018951">
    <property type="entry name" value="Fumarase_C_C"/>
</dbReference>
<keyword evidence="1 4" id="KW-0456">Lyase</keyword>
<protein>
    <submittedName>
        <fullName evidence="4">Aspartate ammonia-lyase</fullName>
    </submittedName>
</protein>
<reference evidence="5" key="1">
    <citation type="submission" date="2015-08" db="EMBL/GenBank/DDBJ databases">
        <authorList>
            <person name="Varghese N."/>
        </authorList>
    </citation>
    <scope>NUCLEOTIDE SEQUENCE [LARGE SCALE GENOMIC DNA]</scope>
    <source>
        <strain evidence="5">JCM 18476</strain>
    </source>
</reference>
<dbReference type="InterPro" id="IPR000362">
    <property type="entry name" value="Fumarate_lyase_fam"/>
</dbReference>
<dbReference type="PANTHER" id="PTHR42696">
    <property type="entry name" value="ASPARTATE AMMONIA-LYASE"/>
    <property type="match status" value="1"/>
</dbReference>
<dbReference type="Pfam" id="PF10415">
    <property type="entry name" value="FumaraseC_C"/>
    <property type="match status" value="1"/>
</dbReference>
<dbReference type="GO" id="GO:0005829">
    <property type="term" value="C:cytosol"/>
    <property type="evidence" value="ECO:0007669"/>
    <property type="project" value="TreeGrafter"/>
</dbReference>
<dbReference type="SUPFAM" id="SSF48557">
    <property type="entry name" value="L-aspartase-like"/>
    <property type="match status" value="1"/>
</dbReference>
<dbReference type="InterPro" id="IPR022761">
    <property type="entry name" value="Fumarate_lyase_N"/>
</dbReference>
<evidence type="ECO:0000259" key="3">
    <source>
        <dbReference type="Pfam" id="PF10415"/>
    </source>
</evidence>
<dbReference type="InterPro" id="IPR051546">
    <property type="entry name" value="Aspartate_Ammonia-Lyase"/>
</dbReference>
<dbReference type="InterPro" id="IPR024083">
    <property type="entry name" value="Fumarase/histidase_N"/>
</dbReference>
<evidence type="ECO:0000313" key="4">
    <source>
        <dbReference type="EMBL" id="CUB05796.1"/>
    </source>
</evidence>
<dbReference type="Gene3D" id="1.10.275.10">
    <property type="entry name" value="Fumarase/aspartase (N-terminal domain)"/>
    <property type="match status" value="1"/>
</dbReference>
<proteinExistence type="predicted"/>
<gene>
    <name evidence="4" type="ORF">Ga0061065_11310</name>
</gene>
<keyword evidence="5" id="KW-1185">Reference proteome</keyword>
<dbReference type="Proteomes" id="UP000182769">
    <property type="component" value="Unassembled WGS sequence"/>
</dbReference>
<dbReference type="EMBL" id="CYHG01000013">
    <property type="protein sequence ID" value="CUB05796.1"/>
    <property type="molecule type" value="Genomic_DNA"/>
</dbReference>
<dbReference type="AlphaFoldDB" id="A0A0K6IRR8"/>
<dbReference type="Gene3D" id="1.20.200.10">
    <property type="entry name" value="Fumarase/aspartase (Central domain)"/>
    <property type="match status" value="1"/>
</dbReference>
<evidence type="ECO:0000256" key="1">
    <source>
        <dbReference type="ARBA" id="ARBA00023239"/>
    </source>
</evidence>
<evidence type="ECO:0000313" key="5">
    <source>
        <dbReference type="Proteomes" id="UP000182769"/>
    </source>
</evidence>
<dbReference type="STRING" id="1137284.GCA_001418205_03192"/>
<dbReference type="NCBIfam" id="NF008909">
    <property type="entry name" value="PRK12273.1"/>
    <property type="match status" value="1"/>
</dbReference>
<dbReference type="OrthoDB" id="9802809at2"/>
<organism evidence="4 5">
    <name type="scientific">Marinomonas fungiae</name>
    <dbReference type="NCBI Taxonomy" id="1137284"/>
    <lineage>
        <taxon>Bacteria</taxon>
        <taxon>Pseudomonadati</taxon>
        <taxon>Pseudomonadota</taxon>
        <taxon>Gammaproteobacteria</taxon>
        <taxon>Oceanospirillales</taxon>
        <taxon>Oceanospirillaceae</taxon>
        <taxon>Marinomonas</taxon>
    </lineage>
</organism>
<dbReference type="GO" id="GO:0008797">
    <property type="term" value="F:aspartate ammonia-lyase activity"/>
    <property type="evidence" value="ECO:0007669"/>
    <property type="project" value="TreeGrafter"/>
</dbReference>